<sequence length="94" mass="10582">PLVLSLRRRGEATAWRFPERSDAHRRAAPSPARLRSLRLCCIPISSSVQCGVRPLVSTVPCLSLGRNHDIVWRVCCWILTPEGAVKPRRQIKIS</sequence>
<evidence type="ECO:0000313" key="2">
    <source>
        <dbReference type="Proteomes" id="UP000015106"/>
    </source>
</evidence>
<gene>
    <name evidence="1" type="primary">LOC125546275</name>
</gene>
<protein>
    <submittedName>
        <fullName evidence="1">Uncharacterized protein</fullName>
    </submittedName>
</protein>
<dbReference type="Gramene" id="TuG1812G0300005638.01.T03">
    <property type="protein sequence ID" value="TuG1812G0300005638.01.T03"/>
    <property type="gene ID" value="TuG1812G0300005638.01"/>
</dbReference>
<reference evidence="1" key="2">
    <citation type="submission" date="2018-03" db="EMBL/GenBank/DDBJ databases">
        <title>The Triticum urartu genome reveals the dynamic nature of wheat genome evolution.</title>
        <authorList>
            <person name="Ling H."/>
            <person name="Ma B."/>
            <person name="Shi X."/>
            <person name="Liu H."/>
            <person name="Dong L."/>
            <person name="Sun H."/>
            <person name="Cao Y."/>
            <person name="Gao Q."/>
            <person name="Zheng S."/>
            <person name="Li Y."/>
            <person name="Yu Y."/>
            <person name="Du H."/>
            <person name="Qi M."/>
            <person name="Li Y."/>
            <person name="Yu H."/>
            <person name="Cui Y."/>
            <person name="Wang N."/>
            <person name="Chen C."/>
            <person name="Wu H."/>
            <person name="Zhao Y."/>
            <person name="Zhang J."/>
            <person name="Li Y."/>
            <person name="Zhou W."/>
            <person name="Zhang B."/>
            <person name="Hu W."/>
            <person name="Eijk M."/>
            <person name="Tang J."/>
            <person name="Witsenboer H."/>
            <person name="Zhao S."/>
            <person name="Li Z."/>
            <person name="Zhang A."/>
            <person name="Wang D."/>
            <person name="Liang C."/>
        </authorList>
    </citation>
    <scope>NUCLEOTIDE SEQUENCE [LARGE SCALE GENOMIC DNA]</scope>
    <source>
        <strain evidence="1">cv. G1812</strain>
    </source>
</reference>
<dbReference type="EnsemblPlants" id="TuG1812G0300005638.01.T04">
    <property type="protein sequence ID" value="TuG1812G0300005638.01.T04"/>
    <property type="gene ID" value="TuG1812G0300005638.01"/>
</dbReference>
<dbReference type="Proteomes" id="UP000015106">
    <property type="component" value="Chromosome 3"/>
</dbReference>
<name>A0A8R7U1D0_TRIUA</name>
<proteinExistence type="predicted"/>
<evidence type="ECO:0000313" key="1">
    <source>
        <dbReference type="EnsemblPlants" id="TuG1812G0300005638.01.T03"/>
    </source>
</evidence>
<reference evidence="2" key="1">
    <citation type="journal article" date="2013" name="Nature">
        <title>Draft genome of the wheat A-genome progenitor Triticum urartu.</title>
        <authorList>
            <person name="Ling H.Q."/>
            <person name="Zhao S."/>
            <person name="Liu D."/>
            <person name="Wang J."/>
            <person name="Sun H."/>
            <person name="Zhang C."/>
            <person name="Fan H."/>
            <person name="Li D."/>
            <person name="Dong L."/>
            <person name="Tao Y."/>
            <person name="Gao C."/>
            <person name="Wu H."/>
            <person name="Li Y."/>
            <person name="Cui Y."/>
            <person name="Guo X."/>
            <person name="Zheng S."/>
            <person name="Wang B."/>
            <person name="Yu K."/>
            <person name="Liang Q."/>
            <person name="Yang W."/>
            <person name="Lou X."/>
            <person name="Chen J."/>
            <person name="Feng M."/>
            <person name="Jian J."/>
            <person name="Zhang X."/>
            <person name="Luo G."/>
            <person name="Jiang Y."/>
            <person name="Liu J."/>
            <person name="Wang Z."/>
            <person name="Sha Y."/>
            <person name="Zhang B."/>
            <person name="Wu H."/>
            <person name="Tang D."/>
            <person name="Shen Q."/>
            <person name="Xue P."/>
            <person name="Zou S."/>
            <person name="Wang X."/>
            <person name="Liu X."/>
            <person name="Wang F."/>
            <person name="Yang Y."/>
            <person name="An X."/>
            <person name="Dong Z."/>
            <person name="Zhang K."/>
            <person name="Zhang X."/>
            <person name="Luo M.C."/>
            <person name="Dvorak J."/>
            <person name="Tong Y."/>
            <person name="Wang J."/>
            <person name="Yang H."/>
            <person name="Li Z."/>
            <person name="Wang D."/>
            <person name="Zhang A."/>
            <person name="Wang J."/>
        </authorList>
    </citation>
    <scope>NUCLEOTIDE SEQUENCE</scope>
    <source>
        <strain evidence="2">cv. G1812</strain>
    </source>
</reference>
<dbReference type="AlphaFoldDB" id="A0A8R7U1D0"/>
<accession>A0A8R7U1D0</accession>
<reference evidence="1" key="3">
    <citation type="submission" date="2022-06" db="UniProtKB">
        <authorList>
            <consortium name="EnsemblPlants"/>
        </authorList>
    </citation>
    <scope>IDENTIFICATION</scope>
</reference>
<dbReference type="Gramene" id="TuG1812G0300005638.01.T04">
    <property type="protein sequence ID" value="TuG1812G0300005638.01.T04"/>
    <property type="gene ID" value="TuG1812G0300005638.01"/>
</dbReference>
<dbReference type="EnsemblPlants" id="TuG1812G0300005638.01.T03">
    <property type="protein sequence ID" value="TuG1812G0300005638.01.T03"/>
    <property type="gene ID" value="TuG1812G0300005638.01"/>
</dbReference>
<keyword evidence="2" id="KW-1185">Reference proteome</keyword>
<organism evidence="1 2">
    <name type="scientific">Triticum urartu</name>
    <name type="common">Red wild einkorn</name>
    <name type="synonym">Crithodium urartu</name>
    <dbReference type="NCBI Taxonomy" id="4572"/>
    <lineage>
        <taxon>Eukaryota</taxon>
        <taxon>Viridiplantae</taxon>
        <taxon>Streptophyta</taxon>
        <taxon>Embryophyta</taxon>
        <taxon>Tracheophyta</taxon>
        <taxon>Spermatophyta</taxon>
        <taxon>Magnoliopsida</taxon>
        <taxon>Liliopsida</taxon>
        <taxon>Poales</taxon>
        <taxon>Poaceae</taxon>
        <taxon>BOP clade</taxon>
        <taxon>Pooideae</taxon>
        <taxon>Triticodae</taxon>
        <taxon>Triticeae</taxon>
        <taxon>Triticinae</taxon>
        <taxon>Triticum</taxon>
    </lineage>
</organism>